<dbReference type="AlphaFoldDB" id="A0A085M0S3"/>
<dbReference type="OrthoDB" id="1638493at2759"/>
<evidence type="ECO:0000256" key="1">
    <source>
        <dbReference type="ARBA" id="ARBA00003439"/>
    </source>
</evidence>
<dbReference type="GO" id="GO:0005730">
    <property type="term" value="C:nucleolus"/>
    <property type="evidence" value="ECO:0007669"/>
    <property type="project" value="UniProtKB-SubCell"/>
</dbReference>
<evidence type="ECO:0000256" key="5">
    <source>
        <dbReference type="ARBA" id="ARBA00022517"/>
    </source>
</evidence>
<feature type="region of interest" description="Disordered" evidence="7">
    <location>
        <begin position="278"/>
        <end position="336"/>
    </location>
</feature>
<dbReference type="EMBL" id="KL367500">
    <property type="protein sequence ID" value="KFD68900.1"/>
    <property type="molecule type" value="Genomic_DNA"/>
</dbReference>
<dbReference type="PROSITE" id="PS50833">
    <property type="entry name" value="BRIX"/>
    <property type="match status" value="1"/>
</dbReference>
<feature type="compositionally biased region" description="Basic and acidic residues" evidence="7">
    <location>
        <begin position="278"/>
        <end position="290"/>
    </location>
</feature>
<gene>
    <name evidence="9" type="ORF">M513_08257</name>
    <name evidence="10" type="ORF">M514_08257</name>
</gene>
<evidence type="ECO:0000256" key="7">
    <source>
        <dbReference type="SAM" id="MobiDB-lite"/>
    </source>
</evidence>
<comment type="subcellular location">
    <subcellularLocation>
        <location evidence="2">Nucleus</location>
        <location evidence="2">Nucleolus</location>
    </subcellularLocation>
</comment>
<dbReference type="PANTHER" id="PTHR13634">
    <property type="entry name" value="RIBOSOME BIOGENESIS PROTEIN BRIX"/>
    <property type="match status" value="1"/>
</dbReference>
<keyword evidence="5" id="KW-0690">Ribosome biogenesis</keyword>
<evidence type="ECO:0000256" key="4">
    <source>
        <dbReference type="ARBA" id="ARBA00020522"/>
    </source>
</evidence>
<protein>
    <recommendedName>
        <fullName evidence="4">Ribosome biogenesis protein BRX1 homolog</fullName>
    </recommendedName>
</protein>
<evidence type="ECO:0000256" key="3">
    <source>
        <dbReference type="ARBA" id="ARBA00006369"/>
    </source>
</evidence>
<feature type="domain" description="Brix" evidence="8">
    <location>
        <begin position="24"/>
        <end position="214"/>
    </location>
</feature>
<dbReference type="EMBL" id="KL363247">
    <property type="protein sequence ID" value="KFD50819.1"/>
    <property type="molecule type" value="Genomic_DNA"/>
</dbReference>
<dbReference type="SMART" id="SM00879">
    <property type="entry name" value="Brix"/>
    <property type="match status" value="1"/>
</dbReference>
<dbReference type="InterPro" id="IPR007109">
    <property type="entry name" value="Brix"/>
</dbReference>
<accession>A0A085M0S3</accession>
<name>A0A085M0S3_9BILA</name>
<dbReference type="GO" id="GO:0006364">
    <property type="term" value="P:rRNA processing"/>
    <property type="evidence" value="ECO:0007669"/>
    <property type="project" value="InterPro"/>
</dbReference>
<evidence type="ECO:0000259" key="8">
    <source>
        <dbReference type="PROSITE" id="PS50833"/>
    </source>
</evidence>
<dbReference type="Proteomes" id="UP000030764">
    <property type="component" value="Unassembled WGS sequence"/>
</dbReference>
<dbReference type="PANTHER" id="PTHR13634:SF0">
    <property type="entry name" value="RIBOSOME BIOGENESIS PROTEIN BRX1 HOMOLOG"/>
    <property type="match status" value="1"/>
</dbReference>
<evidence type="ECO:0000256" key="6">
    <source>
        <dbReference type="ARBA" id="ARBA00023242"/>
    </source>
</evidence>
<keyword evidence="11" id="KW-1185">Reference proteome</keyword>
<dbReference type="SUPFAM" id="SSF52954">
    <property type="entry name" value="Class II aaRS ABD-related"/>
    <property type="match status" value="1"/>
</dbReference>
<dbReference type="GO" id="GO:0019843">
    <property type="term" value="F:rRNA binding"/>
    <property type="evidence" value="ECO:0007669"/>
    <property type="project" value="InterPro"/>
</dbReference>
<dbReference type="InterPro" id="IPR026532">
    <property type="entry name" value="BRX1"/>
</dbReference>
<comment type="function">
    <text evidence="1">Required for biogenesis of the 60S ribosomal subunit.</text>
</comment>
<evidence type="ECO:0000256" key="2">
    <source>
        <dbReference type="ARBA" id="ARBA00004604"/>
    </source>
</evidence>
<evidence type="ECO:0000313" key="9">
    <source>
        <dbReference type="EMBL" id="KFD50819.1"/>
    </source>
</evidence>
<reference evidence="9 11" key="1">
    <citation type="journal article" date="2014" name="Nat. Genet.">
        <title>Genome and transcriptome of the porcine whipworm Trichuris suis.</title>
        <authorList>
            <person name="Jex A.R."/>
            <person name="Nejsum P."/>
            <person name="Schwarz E.M."/>
            <person name="Hu L."/>
            <person name="Young N.D."/>
            <person name="Hall R.S."/>
            <person name="Korhonen P.K."/>
            <person name="Liao S."/>
            <person name="Thamsborg S."/>
            <person name="Xia J."/>
            <person name="Xu P."/>
            <person name="Wang S."/>
            <person name="Scheerlinck J.P."/>
            <person name="Hofmann A."/>
            <person name="Sternberg P.W."/>
            <person name="Wang J."/>
            <person name="Gasser R.B."/>
        </authorList>
    </citation>
    <scope>NUCLEOTIDE SEQUENCE [LARGE SCALE GENOMIC DNA]</scope>
    <source>
        <strain evidence="10">DCEP-RM93F</strain>
        <strain evidence="9">DCEP-RM93M</strain>
    </source>
</reference>
<feature type="compositionally biased region" description="Basic residues" evidence="7">
    <location>
        <begin position="302"/>
        <end position="321"/>
    </location>
</feature>
<comment type="similarity">
    <text evidence="3">Belongs to the BRX1 family.</text>
</comment>
<dbReference type="Proteomes" id="UP000030758">
    <property type="component" value="Unassembled WGS sequence"/>
</dbReference>
<evidence type="ECO:0000313" key="10">
    <source>
        <dbReference type="EMBL" id="KFD68900.1"/>
    </source>
</evidence>
<dbReference type="Pfam" id="PF04427">
    <property type="entry name" value="Brix"/>
    <property type="match status" value="1"/>
</dbReference>
<organism evidence="9 11">
    <name type="scientific">Trichuris suis</name>
    <name type="common">pig whipworm</name>
    <dbReference type="NCBI Taxonomy" id="68888"/>
    <lineage>
        <taxon>Eukaryota</taxon>
        <taxon>Metazoa</taxon>
        <taxon>Ecdysozoa</taxon>
        <taxon>Nematoda</taxon>
        <taxon>Enoplea</taxon>
        <taxon>Dorylaimia</taxon>
        <taxon>Trichinellida</taxon>
        <taxon>Trichuridae</taxon>
        <taxon>Trichuris</taxon>
    </lineage>
</organism>
<sequence length="336" mass="38653">MAESSGEVSTSSEAATPAKWTNRERVLVFCSRGTSFRDRHLMIDLISLMPHARTESKMDKKDKISSINEICEMKNCRKCIYFESRKKKDLYMWLANVPRGPTAKFLVQNVHTMLELKLTGNCLKGSRPLLSFDTRFNDEPFLMLLKEMFTQTFSVPNNHPRSKPFVDHMLSFSVYDDRIWIRNYQIVNPTDGVLEEIGPRMTLNLITIQAGSFGGPLLFKNPNYVSPNLIRRQLRAASSDKYLNKVMNKLAREKSHQEQPVSFKTDPLDDVFQQDVNELKNSADGEDKKKSGTGKEFAQVKKFQKGIDRKRRKKNRRRAQKVPKLIADSGSPKIEN</sequence>
<evidence type="ECO:0000313" key="11">
    <source>
        <dbReference type="Proteomes" id="UP000030764"/>
    </source>
</evidence>
<keyword evidence="6" id="KW-0539">Nucleus</keyword>
<proteinExistence type="inferred from homology"/>
<dbReference type="GO" id="GO:0000027">
    <property type="term" value="P:ribosomal large subunit assembly"/>
    <property type="evidence" value="ECO:0007669"/>
    <property type="project" value="TreeGrafter"/>
</dbReference>